<dbReference type="OrthoDB" id="65404at2157"/>
<keyword evidence="2" id="KW-1185">Reference proteome</keyword>
<name>D7DSJ1_METV3</name>
<accession>D7DSJ1</accession>
<dbReference type="SUPFAM" id="SSF88713">
    <property type="entry name" value="Glycoside hydrolase/deacetylase"/>
    <property type="match status" value="1"/>
</dbReference>
<reference evidence="1 2" key="1">
    <citation type="submission" date="2010-05" db="EMBL/GenBank/DDBJ databases">
        <title>Complete sequence of Methanococcus voltae A3.</title>
        <authorList>
            <consortium name="US DOE Joint Genome Institute"/>
            <person name="Lucas S."/>
            <person name="Copeland A."/>
            <person name="Lapidus A."/>
            <person name="Cheng J.-F."/>
            <person name="Bruce D."/>
            <person name="Goodwin L."/>
            <person name="Pitluck S."/>
            <person name="Lowry S."/>
            <person name="Clum A."/>
            <person name="Land M."/>
            <person name="Hauser L."/>
            <person name="Kyrpides N."/>
            <person name="Mikhailova N."/>
            <person name="Whitman W.B."/>
            <person name="Woyke T."/>
        </authorList>
    </citation>
    <scope>NUCLEOTIDE SEQUENCE [LARGE SCALE GENOMIC DNA]</scope>
    <source>
        <strain evidence="2">ATCC BAA-1334 / A3</strain>
    </source>
</reference>
<organism evidence="1 2">
    <name type="scientific">Methanococcus voltae (strain ATCC BAA-1334 / A3)</name>
    <dbReference type="NCBI Taxonomy" id="456320"/>
    <lineage>
        <taxon>Archaea</taxon>
        <taxon>Methanobacteriati</taxon>
        <taxon>Methanobacteriota</taxon>
        <taxon>Methanomada group</taxon>
        <taxon>Methanococci</taxon>
        <taxon>Methanococcales</taxon>
        <taxon>Methanococcaceae</taxon>
        <taxon>Methanococcus</taxon>
    </lineage>
</organism>
<dbReference type="eggNOG" id="arCOG05033">
    <property type="taxonomic scope" value="Archaea"/>
</dbReference>
<dbReference type="InterPro" id="IPR018763">
    <property type="entry name" value="DUF2334"/>
</dbReference>
<dbReference type="InterPro" id="IPR011330">
    <property type="entry name" value="Glyco_hydro/deAcase_b/a-brl"/>
</dbReference>
<dbReference type="EMBL" id="CP002057">
    <property type="protein sequence ID" value="ADI36101.1"/>
    <property type="molecule type" value="Genomic_DNA"/>
</dbReference>
<gene>
    <name evidence="1" type="ordered locus">Mvol_0441</name>
</gene>
<dbReference type="GO" id="GO:0005975">
    <property type="term" value="P:carbohydrate metabolic process"/>
    <property type="evidence" value="ECO:0007669"/>
    <property type="project" value="InterPro"/>
</dbReference>
<dbReference type="Gene3D" id="3.20.20.370">
    <property type="entry name" value="Glycoside hydrolase/deacetylase"/>
    <property type="match status" value="1"/>
</dbReference>
<dbReference type="HOGENOM" id="CLU_078976_0_0_2"/>
<evidence type="ECO:0000313" key="2">
    <source>
        <dbReference type="Proteomes" id="UP000007722"/>
    </source>
</evidence>
<dbReference type="InParanoid" id="D7DSJ1"/>
<dbReference type="FunCoup" id="D7DSJ1">
    <property type="interactions" value="1"/>
</dbReference>
<protein>
    <submittedName>
        <fullName evidence="1">Deacetylase-like protein</fullName>
    </submittedName>
</protein>
<dbReference type="STRING" id="456320.Mvol_0441"/>
<dbReference type="AlphaFoldDB" id="D7DSJ1"/>
<dbReference type="KEGG" id="mvo:Mvol_0441"/>
<evidence type="ECO:0000313" key="1">
    <source>
        <dbReference type="EMBL" id="ADI36101.1"/>
    </source>
</evidence>
<dbReference type="Proteomes" id="UP000007722">
    <property type="component" value="Chromosome"/>
</dbReference>
<dbReference type="Pfam" id="PF10096">
    <property type="entry name" value="DUF2334"/>
    <property type="match status" value="1"/>
</dbReference>
<sequence length="293" mass="34439">MKSVKKSKLSSKYSTLLLLIVLVLVLLVSTMFFADYHGKYLKYDPLKDVSNDRCYYNASTPIVLIHDVSPKYIDEMKEITEILDNNHYSTRTYLFVIVNHANENKLTDYPEFVEYLHELDKKGYHIQYHGYDHIAGEYNCNESVAKQKLNESIKILNNCQFDTNTINYVITPRYKLSKDSANVFLNRNFTIIMDYYILKNRTDGIEKIIITNKEYTWYMPENCTEIAKNVSIVDYKNSLKENNQFTLSIHPKAVNYGNGIEFLDYFLRKTNYDTLKDILSGEYNSKEINENKK</sequence>
<proteinExistence type="predicted"/>